<dbReference type="RefSeq" id="WP_268779575.1">
    <property type="nucleotide sequence ID" value="NZ_JAPRAT010000009.1"/>
</dbReference>
<dbReference type="InterPro" id="IPR036390">
    <property type="entry name" value="WH_DNA-bd_sf"/>
</dbReference>
<evidence type="ECO:0000256" key="1">
    <source>
        <dbReference type="ARBA" id="ARBA00023015"/>
    </source>
</evidence>
<keyword evidence="6" id="KW-1185">Reference proteome</keyword>
<dbReference type="SMART" id="SM00347">
    <property type="entry name" value="HTH_MARR"/>
    <property type="match status" value="1"/>
</dbReference>
<evidence type="ECO:0000313" key="5">
    <source>
        <dbReference type="EMBL" id="MCZ0702803.1"/>
    </source>
</evidence>
<organism evidence="5 6">
    <name type="scientific">Natronobacillus azotifigens</name>
    <dbReference type="NCBI Taxonomy" id="472978"/>
    <lineage>
        <taxon>Bacteria</taxon>
        <taxon>Bacillati</taxon>
        <taxon>Bacillota</taxon>
        <taxon>Bacilli</taxon>
        <taxon>Bacillales</taxon>
        <taxon>Bacillaceae</taxon>
        <taxon>Natronobacillus</taxon>
    </lineage>
</organism>
<dbReference type="PROSITE" id="PS50995">
    <property type="entry name" value="HTH_MARR_2"/>
    <property type="match status" value="1"/>
</dbReference>
<accession>A0A9J6RBU6</accession>
<dbReference type="SUPFAM" id="SSF46785">
    <property type="entry name" value="Winged helix' DNA-binding domain"/>
    <property type="match status" value="1"/>
</dbReference>
<dbReference type="PRINTS" id="PR00598">
    <property type="entry name" value="HTHMARR"/>
</dbReference>
<feature type="domain" description="HTH marR-type" evidence="4">
    <location>
        <begin position="2"/>
        <end position="138"/>
    </location>
</feature>
<comment type="caution">
    <text evidence="5">The sequence shown here is derived from an EMBL/GenBank/DDBJ whole genome shotgun (WGS) entry which is preliminary data.</text>
</comment>
<keyword evidence="3" id="KW-0804">Transcription</keyword>
<evidence type="ECO:0000256" key="3">
    <source>
        <dbReference type="ARBA" id="ARBA00023163"/>
    </source>
</evidence>
<evidence type="ECO:0000313" key="6">
    <source>
        <dbReference type="Proteomes" id="UP001084197"/>
    </source>
</evidence>
<name>A0A9J6RBU6_9BACI</name>
<dbReference type="PANTHER" id="PTHR42756">
    <property type="entry name" value="TRANSCRIPTIONAL REGULATOR, MARR"/>
    <property type="match status" value="1"/>
</dbReference>
<dbReference type="Proteomes" id="UP001084197">
    <property type="component" value="Unassembled WGS sequence"/>
</dbReference>
<reference evidence="5" key="1">
    <citation type="submission" date="2022-11" db="EMBL/GenBank/DDBJ databases">
        <title>WGS of Natronobacillus azotifigens 24KS-1, an anaerobic diazotrophic haloalkaliphile from soda-rich habitats.</title>
        <authorList>
            <person name="Sorokin D.Y."/>
            <person name="Merkel A.Y."/>
        </authorList>
    </citation>
    <scope>NUCLEOTIDE SEQUENCE</scope>
    <source>
        <strain evidence="5">24KS-1</strain>
    </source>
</reference>
<protein>
    <submittedName>
        <fullName evidence="5">MarR family transcriptional regulator</fullName>
    </submittedName>
</protein>
<sequence>MTDDIILLIRFLYFALDREKNLYFEQHNLTASQVDVLFFVAGSKIHNKEVNQRDIETHLHLTNPTVTGILKRLEEKEFISRVKSEADGRNKLIQLTTQSEALLDQFMQYKNKIESMLLSDMNEEDITQLRSLLKKALHNMQCNDKNKKGGY</sequence>
<dbReference type="GO" id="GO:0003677">
    <property type="term" value="F:DNA binding"/>
    <property type="evidence" value="ECO:0007669"/>
    <property type="project" value="UniProtKB-KW"/>
</dbReference>
<evidence type="ECO:0000256" key="2">
    <source>
        <dbReference type="ARBA" id="ARBA00023125"/>
    </source>
</evidence>
<dbReference type="AlphaFoldDB" id="A0A9J6RBU6"/>
<keyword evidence="2" id="KW-0238">DNA-binding</keyword>
<dbReference type="Pfam" id="PF01047">
    <property type="entry name" value="MarR"/>
    <property type="match status" value="1"/>
</dbReference>
<dbReference type="InterPro" id="IPR036388">
    <property type="entry name" value="WH-like_DNA-bd_sf"/>
</dbReference>
<dbReference type="GO" id="GO:0003700">
    <property type="term" value="F:DNA-binding transcription factor activity"/>
    <property type="evidence" value="ECO:0007669"/>
    <property type="project" value="InterPro"/>
</dbReference>
<evidence type="ECO:0000259" key="4">
    <source>
        <dbReference type="PROSITE" id="PS50995"/>
    </source>
</evidence>
<dbReference type="PANTHER" id="PTHR42756:SF1">
    <property type="entry name" value="TRANSCRIPTIONAL REPRESSOR OF EMRAB OPERON"/>
    <property type="match status" value="1"/>
</dbReference>
<keyword evidence="1" id="KW-0805">Transcription regulation</keyword>
<dbReference type="EMBL" id="JAPRAT010000009">
    <property type="protein sequence ID" value="MCZ0702803.1"/>
    <property type="molecule type" value="Genomic_DNA"/>
</dbReference>
<dbReference type="InterPro" id="IPR023187">
    <property type="entry name" value="Tscrpt_reg_MarR-type_CS"/>
</dbReference>
<dbReference type="Gene3D" id="1.10.10.10">
    <property type="entry name" value="Winged helix-like DNA-binding domain superfamily/Winged helix DNA-binding domain"/>
    <property type="match status" value="1"/>
</dbReference>
<dbReference type="InterPro" id="IPR000835">
    <property type="entry name" value="HTH_MarR-typ"/>
</dbReference>
<gene>
    <name evidence="5" type="ORF">OWO01_06230</name>
</gene>
<proteinExistence type="predicted"/>
<dbReference type="PROSITE" id="PS01117">
    <property type="entry name" value="HTH_MARR_1"/>
    <property type="match status" value="1"/>
</dbReference>